<dbReference type="InterPro" id="IPR004101">
    <property type="entry name" value="Mur_ligase_C"/>
</dbReference>
<keyword evidence="4 10" id="KW-0547">Nucleotide-binding</keyword>
<dbReference type="EC" id="6.3.2.10" evidence="10 11"/>
<feature type="binding site" evidence="10">
    <location>
        <begin position="110"/>
        <end position="116"/>
    </location>
    <ligand>
        <name>ATP</name>
        <dbReference type="ChEBI" id="CHEBI:30616"/>
    </ligand>
</feature>
<evidence type="ECO:0000256" key="2">
    <source>
        <dbReference type="ARBA" id="ARBA00022598"/>
    </source>
</evidence>
<comment type="subcellular location">
    <subcellularLocation>
        <location evidence="10 11">Cytoplasm</location>
    </subcellularLocation>
</comment>
<evidence type="ECO:0000256" key="9">
    <source>
        <dbReference type="ARBA" id="ARBA00023316"/>
    </source>
</evidence>
<dbReference type="InterPro" id="IPR036615">
    <property type="entry name" value="Mur_ligase_C_dom_sf"/>
</dbReference>
<dbReference type="OrthoDB" id="9801978at2"/>
<evidence type="ECO:0000259" key="12">
    <source>
        <dbReference type="Pfam" id="PF01225"/>
    </source>
</evidence>
<dbReference type="AlphaFoldDB" id="T2G8P6"/>
<name>T2G8P6_MEGG1</name>
<comment type="similarity">
    <text evidence="10">Belongs to the MurCDEF family. MurF subfamily.</text>
</comment>
<dbReference type="RefSeq" id="WP_021758891.1">
    <property type="nucleotide sequence ID" value="NC_022444.1"/>
</dbReference>
<dbReference type="Gene3D" id="3.40.1390.10">
    <property type="entry name" value="MurE/MurF, N-terminal domain"/>
    <property type="match status" value="1"/>
</dbReference>
<dbReference type="STRING" id="1121448.DGI_0349"/>
<accession>T2G8P6</accession>
<dbReference type="Pfam" id="PF08245">
    <property type="entry name" value="Mur_ligase_M"/>
    <property type="match status" value="1"/>
</dbReference>
<feature type="domain" description="Mur ligase central" evidence="14">
    <location>
        <begin position="108"/>
        <end position="295"/>
    </location>
</feature>
<keyword evidence="9 10" id="KW-0961">Cell wall biogenesis/degradation</keyword>
<dbReference type="Pfam" id="PF01225">
    <property type="entry name" value="Mur_ligase"/>
    <property type="match status" value="1"/>
</dbReference>
<dbReference type="InterPro" id="IPR005863">
    <property type="entry name" value="UDP-N-AcMur_synth"/>
</dbReference>
<comment type="catalytic activity">
    <reaction evidence="10 11">
        <text>D-alanyl-D-alanine + UDP-N-acetyl-alpha-D-muramoyl-L-alanyl-gamma-D-glutamyl-meso-2,6-diaminopimelate + ATP = UDP-N-acetyl-alpha-D-muramoyl-L-alanyl-gamma-D-glutamyl-meso-2,6-diaminopimeloyl-D-alanyl-D-alanine + ADP + phosphate + H(+)</text>
        <dbReference type="Rhea" id="RHEA:28374"/>
        <dbReference type="ChEBI" id="CHEBI:15378"/>
        <dbReference type="ChEBI" id="CHEBI:30616"/>
        <dbReference type="ChEBI" id="CHEBI:43474"/>
        <dbReference type="ChEBI" id="CHEBI:57822"/>
        <dbReference type="ChEBI" id="CHEBI:61386"/>
        <dbReference type="ChEBI" id="CHEBI:83905"/>
        <dbReference type="ChEBI" id="CHEBI:456216"/>
        <dbReference type="EC" id="6.3.2.10"/>
    </reaction>
</comment>
<protein>
    <recommendedName>
        <fullName evidence="10 11">UDP-N-acetylmuramoyl-tripeptide--D-alanyl-D-alanine ligase</fullName>
        <ecNumber evidence="10 11">6.3.2.10</ecNumber>
    </recommendedName>
    <alternativeName>
        <fullName evidence="10">D-alanyl-D-alanine-adding enzyme</fullName>
    </alternativeName>
</protein>
<dbReference type="PATRIC" id="fig|1121448.10.peg.352"/>
<reference evidence="15 16" key="1">
    <citation type="journal article" date="2013" name="J. Bacteriol.">
        <title>Roles of HynAB and Ech, the only two hydrogenases found in the model sulfate reducer Desulfovibrio gigas.</title>
        <authorList>
            <person name="Morais-Silva F.O."/>
            <person name="Santos C.I."/>
            <person name="Rodrigues R."/>
            <person name="Pereira I.A."/>
            <person name="Rodrigues-Pousada C."/>
        </authorList>
    </citation>
    <scope>NUCLEOTIDE SEQUENCE [LARGE SCALE GENOMIC DNA]</scope>
    <source>
        <strain evidence="16">ATCC 19364 / DSM 1382 / NCIMB 9332 / VKM B-1759</strain>
    </source>
</reference>
<dbReference type="NCBIfam" id="TIGR01143">
    <property type="entry name" value="murF"/>
    <property type="match status" value="1"/>
</dbReference>
<evidence type="ECO:0000256" key="5">
    <source>
        <dbReference type="ARBA" id="ARBA00022840"/>
    </source>
</evidence>
<keyword evidence="5 10" id="KW-0067">ATP-binding</keyword>
<dbReference type="HAMAP" id="MF_02019">
    <property type="entry name" value="MurF"/>
    <property type="match status" value="1"/>
</dbReference>
<evidence type="ECO:0000259" key="13">
    <source>
        <dbReference type="Pfam" id="PF02875"/>
    </source>
</evidence>
<evidence type="ECO:0000256" key="1">
    <source>
        <dbReference type="ARBA" id="ARBA00022490"/>
    </source>
</evidence>
<proteinExistence type="inferred from homology"/>
<evidence type="ECO:0000256" key="8">
    <source>
        <dbReference type="ARBA" id="ARBA00023306"/>
    </source>
</evidence>
<organism evidence="15 16">
    <name type="scientific">Megalodesulfovibrio gigas (strain ATCC 19364 / DSM 1382 / NCIMB 9332 / VKM B-1759)</name>
    <name type="common">Desulfovibrio gigas</name>
    <dbReference type="NCBI Taxonomy" id="1121448"/>
    <lineage>
        <taxon>Bacteria</taxon>
        <taxon>Pseudomonadati</taxon>
        <taxon>Thermodesulfobacteriota</taxon>
        <taxon>Desulfovibrionia</taxon>
        <taxon>Desulfovibrionales</taxon>
        <taxon>Desulfovibrionaceae</taxon>
        <taxon>Megalodesulfovibrio</taxon>
    </lineage>
</organism>
<keyword evidence="2 10" id="KW-0436">Ligase</keyword>
<keyword evidence="8 10" id="KW-0131">Cell cycle</keyword>
<sequence>MRMTLRQIAAAMQAALPVCEAEGRTPAAISTDSRTAAAGTLFFCIPGERFDGHDFLADVAAKGALAAVVERDIPNAPLPLLRVEAVVPALGRLALAHRCQYRGKVVGVTGSAGKTTVKELLAHLLEGLGPVAKNHKNLNNHIGLPSSMLAATGEEAFWIMETGVNFVGDMDSLAAMLEPDLVVAVNAGAAHLEGLHDVPTVAREKCKLVRALREGGVAVANADSPELRQAIAETGRPAVWFSTESATAACRCEFVSLTETGGRFVLSLHGETVEVDTAFAAPFLAQSLAAAAAAAHALGAPLDLIAERLTTAGLPEQRFHVQRAGRWILIDDSYNANPLSMTAALDAARAMAGQGALVLVLGEMRELGEVARAAHEALGAQAAGLAPAAVFWTGGQREAVAAGLARAGETDSLRELAAPEAFVHSLNELFARQGDDVVVVFKGSRANRLERYVTALRDAAEGAC</sequence>
<dbReference type="Proteomes" id="UP000016587">
    <property type="component" value="Chromosome"/>
</dbReference>
<dbReference type="GO" id="GO:0051301">
    <property type="term" value="P:cell division"/>
    <property type="evidence" value="ECO:0007669"/>
    <property type="project" value="UniProtKB-KW"/>
</dbReference>
<dbReference type="GO" id="GO:0047480">
    <property type="term" value="F:UDP-N-acetylmuramoyl-tripeptide-D-alanyl-D-alanine ligase activity"/>
    <property type="evidence" value="ECO:0007669"/>
    <property type="project" value="UniProtKB-UniRule"/>
</dbReference>
<evidence type="ECO:0000256" key="7">
    <source>
        <dbReference type="ARBA" id="ARBA00022984"/>
    </source>
</evidence>
<gene>
    <name evidence="10" type="primary">murF</name>
    <name evidence="15" type="ORF">DGI_0349</name>
</gene>
<feature type="domain" description="Mur ligase N-terminal catalytic" evidence="12">
    <location>
        <begin position="29"/>
        <end position="94"/>
    </location>
</feature>
<dbReference type="Pfam" id="PF02875">
    <property type="entry name" value="Mur_ligase_C"/>
    <property type="match status" value="1"/>
</dbReference>
<dbReference type="GO" id="GO:0005524">
    <property type="term" value="F:ATP binding"/>
    <property type="evidence" value="ECO:0007669"/>
    <property type="project" value="UniProtKB-UniRule"/>
</dbReference>
<dbReference type="Gene3D" id="3.90.190.20">
    <property type="entry name" value="Mur ligase, C-terminal domain"/>
    <property type="match status" value="1"/>
</dbReference>
<feature type="domain" description="Mur ligase C-terminal" evidence="13">
    <location>
        <begin position="318"/>
        <end position="444"/>
    </location>
</feature>
<evidence type="ECO:0000313" key="15">
    <source>
        <dbReference type="EMBL" id="AGW12272.1"/>
    </source>
</evidence>
<dbReference type="EMBL" id="CP006585">
    <property type="protein sequence ID" value="AGW12272.1"/>
    <property type="molecule type" value="Genomic_DNA"/>
</dbReference>
<dbReference type="GO" id="GO:0008766">
    <property type="term" value="F:UDP-N-acetylmuramoylalanyl-D-glutamyl-2,6-diaminopimelate-D-alanyl-D-alanine ligase activity"/>
    <property type="evidence" value="ECO:0007669"/>
    <property type="project" value="RHEA"/>
</dbReference>
<dbReference type="InterPro" id="IPR013221">
    <property type="entry name" value="Mur_ligase_cen"/>
</dbReference>
<keyword evidence="6 10" id="KW-0133">Cell shape</keyword>
<evidence type="ECO:0000259" key="14">
    <source>
        <dbReference type="Pfam" id="PF08245"/>
    </source>
</evidence>
<dbReference type="HOGENOM" id="CLU_031507_4_1_7"/>
<keyword evidence="7 10" id="KW-0573">Peptidoglycan synthesis</keyword>
<evidence type="ECO:0000256" key="11">
    <source>
        <dbReference type="RuleBase" id="RU004136"/>
    </source>
</evidence>
<dbReference type="GO" id="GO:0008360">
    <property type="term" value="P:regulation of cell shape"/>
    <property type="evidence" value="ECO:0007669"/>
    <property type="project" value="UniProtKB-KW"/>
</dbReference>
<dbReference type="GO" id="GO:0005737">
    <property type="term" value="C:cytoplasm"/>
    <property type="evidence" value="ECO:0007669"/>
    <property type="project" value="UniProtKB-SubCell"/>
</dbReference>
<comment type="function">
    <text evidence="10 11">Involved in cell wall formation. Catalyzes the final step in the synthesis of UDP-N-acetylmuramoyl-pentapeptide, the precursor of murein.</text>
</comment>
<keyword evidence="3 10" id="KW-0132">Cell division</keyword>
<dbReference type="PANTHER" id="PTHR43024:SF1">
    <property type="entry name" value="UDP-N-ACETYLMURAMOYL-TRIPEPTIDE--D-ALANYL-D-ALANINE LIGASE"/>
    <property type="match status" value="1"/>
</dbReference>
<dbReference type="GO" id="GO:0009252">
    <property type="term" value="P:peptidoglycan biosynthetic process"/>
    <property type="evidence" value="ECO:0007669"/>
    <property type="project" value="UniProtKB-UniRule"/>
</dbReference>
<evidence type="ECO:0000256" key="3">
    <source>
        <dbReference type="ARBA" id="ARBA00022618"/>
    </source>
</evidence>
<reference evidence="16" key="2">
    <citation type="submission" date="2013-07" db="EMBL/GenBank/DDBJ databases">
        <authorList>
            <person name="Morais-Silva F.O."/>
            <person name="Rezende A.M."/>
            <person name="Pimentel C."/>
            <person name="Resende D.M."/>
            <person name="Santos C.I."/>
            <person name="Clemente C."/>
            <person name="de Oliveira L.M."/>
            <person name="da Silva S.M."/>
            <person name="Costa D.A."/>
            <person name="Varela-Raposo A."/>
            <person name="Horacio E.C.A."/>
            <person name="Matos M."/>
            <person name="Flores O."/>
            <person name="Ruiz J.C."/>
            <person name="Rodrigues-Pousada C."/>
        </authorList>
    </citation>
    <scope>NUCLEOTIDE SEQUENCE [LARGE SCALE GENOMIC DNA]</scope>
    <source>
        <strain evidence="16">ATCC 19364 / DSM 1382 / NCIMB 9332 / VKM B-1759</strain>
    </source>
</reference>
<keyword evidence="1 10" id="KW-0963">Cytoplasm</keyword>
<dbReference type="SUPFAM" id="SSF63418">
    <property type="entry name" value="MurE/MurF N-terminal domain"/>
    <property type="match status" value="1"/>
</dbReference>
<dbReference type="SUPFAM" id="SSF53244">
    <property type="entry name" value="MurD-like peptide ligases, peptide-binding domain"/>
    <property type="match status" value="1"/>
</dbReference>
<dbReference type="UniPathway" id="UPA00219"/>
<dbReference type="SUPFAM" id="SSF53623">
    <property type="entry name" value="MurD-like peptide ligases, catalytic domain"/>
    <property type="match status" value="1"/>
</dbReference>
<dbReference type="PANTHER" id="PTHR43024">
    <property type="entry name" value="UDP-N-ACETYLMURAMOYL-TRIPEPTIDE--D-ALANYL-D-ALANINE LIGASE"/>
    <property type="match status" value="1"/>
</dbReference>
<evidence type="ECO:0000256" key="6">
    <source>
        <dbReference type="ARBA" id="ARBA00022960"/>
    </source>
</evidence>
<dbReference type="InterPro" id="IPR035911">
    <property type="entry name" value="MurE/MurF_N"/>
</dbReference>
<evidence type="ECO:0000256" key="10">
    <source>
        <dbReference type="HAMAP-Rule" id="MF_02019"/>
    </source>
</evidence>
<dbReference type="eggNOG" id="COG0770">
    <property type="taxonomic scope" value="Bacteria"/>
</dbReference>
<evidence type="ECO:0000256" key="4">
    <source>
        <dbReference type="ARBA" id="ARBA00022741"/>
    </source>
</evidence>
<keyword evidence="16" id="KW-1185">Reference proteome</keyword>
<dbReference type="Gene3D" id="3.40.1190.10">
    <property type="entry name" value="Mur-like, catalytic domain"/>
    <property type="match status" value="1"/>
</dbReference>
<evidence type="ECO:0000313" key="16">
    <source>
        <dbReference type="Proteomes" id="UP000016587"/>
    </source>
</evidence>
<dbReference type="KEGG" id="dgg:DGI_0349"/>
<dbReference type="InterPro" id="IPR000713">
    <property type="entry name" value="Mur_ligase_N"/>
</dbReference>
<dbReference type="InterPro" id="IPR036565">
    <property type="entry name" value="Mur-like_cat_sf"/>
</dbReference>
<dbReference type="InterPro" id="IPR051046">
    <property type="entry name" value="MurCDEF_CellWall_CoF430Synth"/>
</dbReference>
<dbReference type="GO" id="GO:0071555">
    <property type="term" value="P:cell wall organization"/>
    <property type="evidence" value="ECO:0007669"/>
    <property type="project" value="UniProtKB-KW"/>
</dbReference>
<comment type="pathway">
    <text evidence="10 11">Cell wall biogenesis; peptidoglycan biosynthesis.</text>
</comment>